<dbReference type="PANTHER" id="PTHR34072:SF52">
    <property type="entry name" value="RIBONUCLEASE H"/>
    <property type="match status" value="1"/>
</dbReference>
<dbReference type="Gene3D" id="3.30.420.10">
    <property type="entry name" value="Ribonuclease H-like superfamily/Ribonuclease H"/>
    <property type="match status" value="1"/>
</dbReference>
<keyword evidence="1" id="KW-0548">Nucleotidyltransferase</keyword>
<protein>
    <submittedName>
        <fullName evidence="1">Putative reverse transcriptase domain-containing protein</fullName>
    </submittedName>
</protein>
<dbReference type="SUPFAM" id="SSF53098">
    <property type="entry name" value="Ribonuclease H-like"/>
    <property type="match status" value="1"/>
</dbReference>
<name>A0A6L2NF51_TANCI</name>
<dbReference type="InterPro" id="IPR036397">
    <property type="entry name" value="RNaseH_sf"/>
</dbReference>
<reference evidence="1" key="1">
    <citation type="journal article" date="2019" name="Sci. Rep.">
        <title>Draft genome of Tanacetum cinerariifolium, the natural source of mosquito coil.</title>
        <authorList>
            <person name="Yamashiro T."/>
            <person name="Shiraishi A."/>
            <person name="Satake H."/>
            <person name="Nakayama K."/>
        </authorList>
    </citation>
    <scope>NUCLEOTIDE SEQUENCE</scope>
</reference>
<dbReference type="GO" id="GO:0003676">
    <property type="term" value="F:nucleic acid binding"/>
    <property type="evidence" value="ECO:0007669"/>
    <property type="project" value="InterPro"/>
</dbReference>
<evidence type="ECO:0000313" key="1">
    <source>
        <dbReference type="EMBL" id="GEU83682.1"/>
    </source>
</evidence>
<dbReference type="InterPro" id="IPR012337">
    <property type="entry name" value="RNaseH-like_sf"/>
</dbReference>
<proteinExistence type="predicted"/>
<dbReference type="PANTHER" id="PTHR34072">
    <property type="entry name" value="ENZYMATIC POLYPROTEIN-RELATED"/>
    <property type="match status" value="1"/>
</dbReference>
<keyword evidence="1" id="KW-0695">RNA-directed DNA polymerase</keyword>
<dbReference type="AlphaFoldDB" id="A0A6L2NF51"/>
<dbReference type="GO" id="GO:0003964">
    <property type="term" value="F:RNA-directed DNA polymerase activity"/>
    <property type="evidence" value="ECO:0007669"/>
    <property type="project" value="UniProtKB-KW"/>
</dbReference>
<keyword evidence="1" id="KW-0808">Transferase</keyword>
<dbReference type="EMBL" id="BKCJ010008730">
    <property type="protein sequence ID" value="GEU83682.1"/>
    <property type="molecule type" value="Genomic_DNA"/>
</dbReference>
<sequence>MRQRRSVELFNDYDYQIRYHPGKAKIVAGALGRKERMKPRRAQAMRMTIHSSNNSVLLEAQSEASKGANTSVEMLKGLDKQFKKKKMSDYISLRESGLILVVGNEEGCRFTLAITKKALGTRLDLSTPYHPEIDSQSKRTIQTLEDMLRPYAIDFGGNWDTHLPLVELSYNNYRSSVKYSPFEALYGGNVEHR</sequence>
<gene>
    <name evidence="1" type="ORF">Tci_055660</name>
</gene>
<organism evidence="1">
    <name type="scientific">Tanacetum cinerariifolium</name>
    <name type="common">Dalmatian daisy</name>
    <name type="synonym">Chrysanthemum cinerariifolium</name>
    <dbReference type="NCBI Taxonomy" id="118510"/>
    <lineage>
        <taxon>Eukaryota</taxon>
        <taxon>Viridiplantae</taxon>
        <taxon>Streptophyta</taxon>
        <taxon>Embryophyta</taxon>
        <taxon>Tracheophyta</taxon>
        <taxon>Spermatophyta</taxon>
        <taxon>Magnoliopsida</taxon>
        <taxon>eudicotyledons</taxon>
        <taxon>Gunneridae</taxon>
        <taxon>Pentapetalae</taxon>
        <taxon>asterids</taxon>
        <taxon>campanulids</taxon>
        <taxon>Asterales</taxon>
        <taxon>Asteraceae</taxon>
        <taxon>Asteroideae</taxon>
        <taxon>Anthemideae</taxon>
        <taxon>Anthemidinae</taxon>
        <taxon>Tanacetum</taxon>
    </lineage>
</organism>
<accession>A0A6L2NF51</accession>
<comment type="caution">
    <text evidence="1">The sequence shown here is derived from an EMBL/GenBank/DDBJ whole genome shotgun (WGS) entry which is preliminary data.</text>
</comment>